<evidence type="ECO:0000256" key="1">
    <source>
        <dbReference type="ARBA" id="ARBA00022723"/>
    </source>
</evidence>
<dbReference type="SUPFAM" id="SSF57667">
    <property type="entry name" value="beta-beta-alpha zinc fingers"/>
    <property type="match status" value="1"/>
</dbReference>
<accession>A0A9D4U882</accession>
<sequence length="138" mass="15638">MGRCPNHKNSKKKGLSHKSARRAKFLSKGVDMIYQELSVGAVVKTLPLSEDLPGMGQFYCLHCDRYFASAGVRDDHFKTKRHKKKVKMMQGDAPHSQLDADLAAVMEKCLRKVLSLEVDNKRNGESSWCEVQKMEGQR</sequence>
<comment type="caution">
    <text evidence="5">The sequence shown here is derived from an EMBL/GenBank/DDBJ whole genome shotgun (WGS) entry which is preliminary data.</text>
</comment>
<keyword evidence="6" id="KW-1185">Reference proteome</keyword>
<keyword evidence="1" id="KW-0479">Metal-binding</keyword>
<dbReference type="EMBL" id="JABFUD020000021">
    <property type="protein sequence ID" value="KAI5062817.1"/>
    <property type="molecule type" value="Genomic_DNA"/>
</dbReference>
<dbReference type="InterPro" id="IPR036236">
    <property type="entry name" value="Znf_C2H2_sf"/>
</dbReference>
<dbReference type="PROSITE" id="PS00028">
    <property type="entry name" value="ZINC_FINGER_C2H2_1"/>
    <property type="match status" value="1"/>
</dbReference>
<dbReference type="OrthoDB" id="24683at2759"/>
<evidence type="ECO:0000256" key="2">
    <source>
        <dbReference type="ARBA" id="ARBA00022771"/>
    </source>
</evidence>
<dbReference type="PANTHER" id="PTHR47444:SF1">
    <property type="entry name" value="EXPRESSED PROTEIN"/>
    <property type="match status" value="1"/>
</dbReference>
<dbReference type="InterPro" id="IPR022755">
    <property type="entry name" value="Znf_C2H2_jaz"/>
</dbReference>
<dbReference type="Pfam" id="PF12171">
    <property type="entry name" value="zf-C2H2_jaz"/>
    <property type="match status" value="1"/>
</dbReference>
<feature type="domain" description="C2H2-type" evidence="4">
    <location>
        <begin position="60"/>
        <end position="82"/>
    </location>
</feature>
<keyword evidence="3" id="KW-0862">Zinc</keyword>
<dbReference type="InterPro" id="IPR013087">
    <property type="entry name" value="Znf_C2H2_type"/>
</dbReference>
<keyword evidence="2" id="KW-0863">Zinc-finger</keyword>
<protein>
    <recommendedName>
        <fullName evidence="4">C2H2-type domain-containing protein</fullName>
    </recommendedName>
</protein>
<evidence type="ECO:0000313" key="6">
    <source>
        <dbReference type="Proteomes" id="UP000886520"/>
    </source>
</evidence>
<dbReference type="GO" id="GO:0008270">
    <property type="term" value="F:zinc ion binding"/>
    <property type="evidence" value="ECO:0007669"/>
    <property type="project" value="UniProtKB-KW"/>
</dbReference>
<dbReference type="SMART" id="SM00451">
    <property type="entry name" value="ZnF_U1"/>
    <property type="match status" value="1"/>
</dbReference>
<dbReference type="Proteomes" id="UP000886520">
    <property type="component" value="Chromosome 21"/>
</dbReference>
<dbReference type="GO" id="GO:0003676">
    <property type="term" value="F:nucleic acid binding"/>
    <property type="evidence" value="ECO:0007669"/>
    <property type="project" value="InterPro"/>
</dbReference>
<dbReference type="InterPro" id="IPR003604">
    <property type="entry name" value="Matrin/U1-like-C_Znf_C2H2"/>
</dbReference>
<evidence type="ECO:0000313" key="5">
    <source>
        <dbReference type="EMBL" id="KAI5062817.1"/>
    </source>
</evidence>
<reference evidence="5" key="1">
    <citation type="submission" date="2021-01" db="EMBL/GenBank/DDBJ databases">
        <title>Adiantum capillus-veneris genome.</title>
        <authorList>
            <person name="Fang Y."/>
            <person name="Liao Q."/>
        </authorList>
    </citation>
    <scope>NUCLEOTIDE SEQUENCE</scope>
    <source>
        <strain evidence="5">H3</strain>
        <tissue evidence="5">Leaf</tissue>
    </source>
</reference>
<organism evidence="5 6">
    <name type="scientific">Adiantum capillus-veneris</name>
    <name type="common">Maidenhair fern</name>
    <dbReference type="NCBI Taxonomy" id="13818"/>
    <lineage>
        <taxon>Eukaryota</taxon>
        <taxon>Viridiplantae</taxon>
        <taxon>Streptophyta</taxon>
        <taxon>Embryophyta</taxon>
        <taxon>Tracheophyta</taxon>
        <taxon>Polypodiopsida</taxon>
        <taxon>Polypodiidae</taxon>
        <taxon>Polypodiales</taxon>
        <taxon>Pteridineae</taxon>
        <taxon>Pteridaceae</taxon>
        <taxon>Vittarioideae</taxon>
        <taxon>Adiantum</taxon>
    </lineage>
</organism>
<dbReference type="Gene3D" id="3.30.160.60">
    <property type="entry name" value="Classic Zinc Finger"/>
    <property type="match status" value="1"/>
</dbReference>
<dbReference type="AlphaFoldDB" id="A0A9D4U882"/>
<evidence type="ECO:0000256" key="3">
    <source>
        <dbReference type="ARBA" id="ARBA00022833"/>
    </source>
</evidence>
<proteinExistence type="predicted"/>
<dbReference type="PANTHER" id="PTHR47444">
    <property type="entry name" value="EXPRESSED PROTEIN"/>
    <property type="match status" value="1"/>
</dbReference>
<evidence type="ECO:0000259" key="4">
    <source>
        <dbReference type="PROSITE" id="PS00028"/>
    </source>
</evidence>
<gene>
    <name evidence="5" type="ORF">GOP47_0021364</name>
</gene>
<name>A0A9D4U882_ADICA</name>